<evidence type="ECO:0008006" key="4">
    <source>
        <dbReference type="Google" id="ProtNLM"/>
    </source>
</evidence>
<evidence type="ECO:0000256" key="1">
    <source>
        <dbReference type="SAM" id="Phobius"/>
    </source>
</evidence>
<gene>
    <name evidence="2" type="ORF">H0A62_09570</name>
</gene>
<keyword evidence="1" id="KW-0812">Transmembrane</keyword>
<dbReference type="RefSeq" id="WP_130039401.1">
    <property type="nucleotide sequence ID" value="NZ_JACCEV010000002.1"/>
</dbReference>
<comment type="caution">
    <text evidence="2">The sequence shown here is derived from an EMBL/GenBank/DDBJ whole genome shotgun (WGS) entry which is preliminary data.</text>
</comment>
<dbReference type="OrthoDB" id="8642119at2"/>
<protein>
    <recommendedName>
        <fullName evidence="4">Pilus assembly protein</fullName>
    </recommendedName>
</protein>
<keyword evidence="1" id="KW-1133">Transmembrane helix</keyword>
<keyword evidence="3" id="KW-1185">Reference proteome</keyword>
<evidence type="ECO:0000313" key="2">
    <source>
        <dbReference type="EMBL" id="NYT85851.1"/>
    </source>
</evidence>
<evidence type="ECO:0000313" key="3">
    <source>
        <dbReference type="Proteomes" id="UP000554144"/>
    </source>
</evidence>
<reference evidence="2 3" key="1">
    <citation type="submission" date="2020-07" db="EMBL/GenBank/DDBJ databases">
        <title>Taxonomic revisions and descriptions of new bacterial species based on genomic comparisons in the high-G+C-content subgroup of the family Alcaligenaceae.</title>
        <authorList>
            <person name="Szabo A."/>
            <person name="Felfoldi T."/>
        </authorList>
    </citation>
    <scope>NUCLEOTIDE SEQUENCE [LARGE SCALE GENOMIC DNA]</scope>
    <source>
        <strain evidence="2 3">DSM 25667</strain>
    </source>
</reference>
<feature type="transmembrane region" description="Helical" evidence="1">
    <location>
        <begin position="12"/>
        <end position="33"/>
    </location>
</feature>
<organism evidence="2 3">
    <name type="scientific">Pollutimonas harenae</name>
    <dbReference type="NCBI Taxonomy" id="657015"/>
    <lineage>
        <taxon>Bacteria</taxon>
        <taxon>Pseudomonadati</taxon>
        <taxon>Pseudomonadota</taxon>
        <taxon>Betaproteobacteria</taxon>
        <taxon>Burkholderiales</taxon>
        <taxon>Alcaligenaceae</taxon>
        <taxon>Pollutimonas</taxon>
    </lineage>
</organism>
<proteinExistence type="predicted"/>
<accession>A0A853GUA8</accession>
<sequence>MSAKVTQGGQALAEGLVAMVVLASIWVAVAWLGRLQDMALSAQHASGLAAFAYTRNPAAHIDYGIRAHYFQGPAHQWKDRSGHSLLASSLHQVQFDFKRASVLSQAGQPGGIDAMAVSLRDDWGIQDEGIVNAAVHFLPGSGTVDVAGNSVLGLGAFNDYPQLRRHTAILEGAGHASNDTRVQQVVAQSTQAWSDSARASVDMGKKVDAAMAAVDAPWHRARPVLDWLSPWAGHVPAARLAHPVKEPE</sequence>
<dbReference type="EMBL" id="JACCEV010000002">
    <property type="protein sequence ID" value="NYT85851.1"/>
    <property type="molecule type" value="Genomic_DNA"/>
</dbReference>
<dbReference type="Proteomes" id="UP000554144">
    <property type="component" value="Unassembled WGS sequence"/>
</dbReference>
<dbReference type="AlphaFoldDB" id="A0A853GUA8"/>
<name>A0A853GUA8_9BURK</name>
<keyword evidence="1" id="KW-0472">Membrane</keyword>